<protein>
    <submittedName>
        <fullName evidence="1">Uncharacterized protein</fullName>
    </submittedName>
</protein>
<evidence type="ECO:0000313" key="2">
    <source>
        <dbReference type="Proteomes" id="UP000770717"/>
    </source>
</evidence>
<proteinExistence type="predicted"/>
<gene>
    <name evidence="1" type="ORF">GDO78_002610</name>
</gene>
<dbReference type="Proteomes" id="UP000770717">
    <property type="component" value="Unassembled WGS sequence"/>
</dbReference>
<dbReference type="EMBL" id="WNTK01000010">
    <property type="protein sequence ID" value="KAG9477306.1"/>
    <property type="molecule type" value="Genomic_DNA"/>
</dbReference>
<name>A0A8J6K2X2_ELECQ</name>
<accession>A0A8J6K2X2</accession>
<comment type="caution">
    <text evidence="1">The sequence shown here is derived from an EMBL/GenBank/DDBJ whole genome shotgun (WGS) entry which is preliminary data.</text>
</comment>
<keyword evidence="2" id="KW-1185">Reference proteome</keyword>
<dbReference type="AlphaFoldDB" id="A0A8J6K2X2"/>
<organism evidence="1 2">
    <name type="scientific">Eleutherodactylus coqui</name>
    <name type="common">Puerto Rican coqui</name>
    <dbReference type="NCBI Taxonomy" id="57060"/>
    <lineage>
        <taxon>Eukaryota</taxon>
        <taxon>Metazoa</taxon>
        <taxon>Chordata</taxon>
        <taxon>Craniata</taxon>
        <taxon>Vertebrata</taxon>
        <taxon>Euteleostomi</taxon>
        <taxon>Amphibia</taxon>
        <taxon>Batrachia</taxon>
        <taxon>Anura</taxon>
        <taxon>Neobatrachia</taxon>
        <taxon>Hyloidea</taxon>
        <taxon>Eleutherodactylidae</taxon>
        <taxon>Eleutherodactylinae</taxon>
        <taxon>Eleutherodactylus</taxon>
        <taxon>Eleutherodactylus</taxon>
    </lineage>
</organism>
<reference evidence="1" key="1">
    <citation type="thesis" date="2020" institute="ProQuest LLC" country="789 East Eisenhower Parkway, Ann Arbor, MI, USA">
        <title>Comparative Genomics and Chromosome Evolution.</title>
        <authorList>
            <person name="Mudd A.B."/>
        </authorList>
    </citation>
    <scope>NUCLEOTIDE SEQUENCE</scope>
    <source>
        <strain evidence="1">HN-11 Male</strain>
        <tissue evidence="1">Kidney and liver</tissue>
    </source>
</reference>
<evidence type="ECO:0000313" key="1">
    <source>
        <dbReference type="EMBL" id="KAG9477306.1"/>
    </source>
</evidence>
<sequence>MSSFQPATNLCCLAIELSPSDFLSWRCCCITSWEASVVSPPPSHWADMLEEEYPIGTHWFSEAMGNGIH</sequence>